<dbReference type="Proteomes" id="UP000616724">
    <property type="component" value="Unassembled WGS sequence"/>
</dbReference>
<dbReference type="AlphaFoldDB" id="A0A8J3RH14"/>
<accession>A0A8J3RH14</accession>
<keyword evidence="2" id="KW-1133">Transmembrane helix</keyword>
<comment type="caution">
    <text evidence="3">The sequence shown here is derived from an EMBL/GenBank/DDBJ whole genome shotgun (WGS) entry which is preliminary data.</text>
</comment>
<protein>
    <submittedName>
        <fullName evidence="3">Uncharacterized protein</fullName>
    </submittedName>
</protein>
<dbReference type="RefSeq" id="WP_203889448.1">
    <property type="nucleotide sequence ID" value="NZ_BOOH01000011.1"/>
</dbReference>
<feature type="transmembrane region" description="Helical" evidence="2">
    <location>
        <begin position="23"/>
        <end position="46"/>
    </location>
</feature>
<evidence type="ECO:0000313" key="4">
    <source>
        <dbReference type="Proteomes" id="UP000616724"/>
    </source>
</evidence>
<evidence type="ECO:0000313" key="3">
    <source>
        <dbReference type="EMBL" id="GIH74729.1"/>
    </source>
</evidence>
<dbReference type="EMBL" id="BOOH01000011">
    <property type="protein sequence ID" value="GIH74729.1"/>
    <property type="molecule type" value="Genomic_DNA"/>
</dbReference>
<evidence type="ECO:0000256" key="1">
    <source>
        <dbReference type="SAM" id="MobiDB-lite"/>
    </source>
</evidence>
<organism evidence="3 4">
    <name type="scientific">Planobispora longispora</name>
    <dbReference type="NCBI Taxonomy" id="28887"/>
    <lineage>
        <taxon>Bacteria</taxon>
        <taxon>Bacillati</taxon>
        <taxon>Actinomycetota</taxon>
        <taxon>Actinomycetes</taxon>
        <taxon>Streptosporangiales</taxon>
        <taxon>Streptosporangiaceae</taxon>
        <taxon>Planobispora</taxon>
    </lineage>
</organism>
<keyword evidence="2" id="KW-0472">Membrane</keyword>
<feature type="region of interest" description="Disordered" evidence="1">
    <location>
        <begin position="50"/>
        <end position="100"/>
    </location>
</feature>
<proteinExistence type="predicted"/>
<feature type="compositionally biased region" description="Low complexity" evidence="1">
    <location>
        <begin position="82"/>
        <end position="95"/>
    </location>
</feature>
<feature type="compositionally biased region" description="Low complexity" evidence="1">
    <location>
        <begin position="50"/>
        <end position="75"/>
    </location>
</feature>
<gene>
    <name evidence="3" type="ORF">Plo01_11580</name>
</gene>
<sequence>MTGDEGSQGGPARSGGTKEGKNWPVVVAALIGAAATVVAALIGLYATRGSGTAASAGTTPSASTAPASTAPASTAPDEEATRSPATAPASASPETGEGVRYRGERTLTRSGLDLDHVPPDPSWEDLRYDEDAGVSVAPALASAPWTGQNPPSSAQCEEALRKSPWKSGHGFASPPPGTAFCMRTNVERLAHIRIVRTVDEGFLVDVLVWQ</sequence>
<evidence type="ECO:0000256" key="2">
    <source>
        <dbReference type="SAM" id="Phobius"/>
    </source>
</evidence>
<reference evidence="3 4" key="1">
    <citation type="submission" date="2021-01" db="EMBL/GenBank/DDBJ databases">
        <title>Whole genome shotgun sequence of Planobispora longispora NBRC 13918.</title>
        <authorList>
            <person name="Komaki H."/>
            <person name="Tamura T."/>
        </authorList>
    </citation>
    <scope>NUCLEOTIDE SEQUENCE [LARGE SCALE GENOMIC DNA]</scope>
    <source>
        <strain evidence="3 4">NBRC 13918</strain>
    </source>
</reference>
<feature type="compositionally biased region" description="Gly residues" evidence="1">
    <location>
        <begin position="1"/>
        <end position="13"/>
    </location>
</feature>
<keyword evidence="2" id="KW-0812">Transmembrane</keyword>
<keyword evidence="4" id="KW-1185">Reference proteome</keyword>
<feature type="region of interest" description="Disordered" evidence="1">
    <location>
        <begin position="1"/>
        <end position="21"/>
    </location>
</feature>
<name>A0A8J3RH14_9ACTN</name>